<comment type="subcellular location">
    <subcellularLocation>
        <location evidence="1 7">Nucleus</location>
    </subcellularLocation>
</comment>
<gene>
    <name evidence="10" type="primary">PLESTMB000529</name>
    <name evidence="10" type="ORF">PLESTB_000452400</name>
</gene>
<dbReference type="OrthoDB" id="249612at2759"/>
<dbReference type="InterPro" id="IPR039974">
    <property type="entry name" value="Splicing_factor_SLU7"/>
</dbReference>
<reference evidence="10 11" key="1">
    <citation type="journal article" date="2023" name="Commun. Biol.">
        <title>Reorganization of the ancestral sex-determining regions during the evolution of trioecy in Pleodorina starrii.</title>
        <authorList>
            <person name="Takahashi K."/>
            <person name="Suzuki S."/>
            <person name="Kawai-Toyooka H."/>
            <person name="Yamamoto K."/>
            <person name="Hamaji T."/>
            <person name="Ootsuki R."/>
            <person name="Yamaguchi H."/>
            <person name="Kawachi M."/>
            <person name="Higashiyama T."/>
            <person name="Nozaki H."/>
        </authorList>
    </citation>
    <scope>NUCLEOTIDE SEQUENCE [LARGE SCALE GENOMIC DNA]</scope>
    <source>
        <strain evidence="10 11">NIES-4479</strain>
    </source>
</reference>
<comment type="similarity">
    <text evidence="2 7">Belongs to the SLU7 family.</text>
</comment>
<protein>
    <recommendedName>
        <fullName evidence="7">Pre-mRNA-splicing factor SLU7</fullName>
    </recommendedName>
</protein>
<accession>A0A9W6BF98</accession>
<dbReference type="EMBL" id="BRXU01000004">
    <property type="protein sequence ID" value="GLC50973.1"/>
    <property type="molecule type" value="Genomic_DNA"/>
</dbReference>
<keyword evidence="4 7" id="KW-0747">Spliceosome</keyword>
<comment type="subunit">
    <text evidence="7">Associated with the spliceosome.</text>
</comment>
<evidence type="ECO:0000259" key="9">
    <source>
        <dbReference type="Pfam" id="PF11708"/>
    </source>
</evidence>
<evidence type="ECO:0000256" key="3">
    <source>
        <dbReference type="ARBA" id="ARBA00022664"/>
    </source>
</evidence>
<dbReference type="InterPro" id="IPR021715">
    <property type="entry name" value="Slu7_dom"/>
</dbReference>
<feature type="compositionally biased region" description="Gly residues" evidence="8">
    <location>
        <begin position="544"/>
        <end position="559"/>
    </location>
</feature>
<evidence type="ECO:0000256" key="6">
    <source>
        <dbReference type="ARBA" id="ARBA00023242"/>
    </source>
</evidence>
<proteinExistence type="inferred from homology"/>
<evidence type="ECO:0000256" key="7">
    <source>
        <dbReference type="RuleBase" id="RU367071"/>
    </source>
</evidence>
<evidence type="ECO:0000256" key="2">
    <source>
        <dbReference type="ARBA" id="ARBA00007203"/>
    </source>
</evidence>
<evidence type="ECO:0000313" key="11">
    <source>
        <dbReference type="Proteomes" id="UP001165080"/>
    </source>
</evidence>
<feature type="region of interest" description="Disordered" evidence="8">
    <location>
        <begin position="17"/>
        <end position="38"/>
    </location>
</feature>
<dbReference type="Proteomes" id="UP001165080">
    <property type="component" value="Unassembled WGS sequence"/>
</dbReference>
<evidence type="ECO:0000256" key="4">
    <source>
        <dbReference type="ARBA" id="ARBA00022728"/>
    </source>
</evidence>
<evidence type="ECO:0000256" key="5">
    <source>
        <dbReference type="ARBA" id="ARBA00023187"/>
    </source>
</evidence>
<keyword evidence="6 7" id="KW-0539">Nucleus</keyword>
<dbReference type="GO" id="GO:0005681">
    <property type="term" value="C:spliceosomal complex"/>
    <property type="evidence" value="ECO:0007669"/>
    <property type="project" value="UniProtKB-UniRule"/>
</dbReference>
<evidence type="ECO:0000256" key="1">
    <source>
        <dbReference type="ARBA" id="ARBA00004123"/>
    </source>
</evidence>
<comment type="caution">
    <text evidence="10">The sequence shown here is derived from an EMBL/GenBank/DDBJ whole genome shotgun (WGS) entry which is preliminary data.</text>
</comment>
<name>A0A9W6BF98_9CHLO</name>
<comment type="function">
    <text evidence="7">Involved in pre-mRNA splicing.</text>
</comment>
<dbReference type="Pfam" id="PF11708">
    <property type="entry name" value="Slu7"/>
    <property type="match status" value="1"/>
</dbReference>
<dbReference type="PANTHER" id="PTHR12942:SF2">
    <property type="entry name" value="PRE-MRNA-SPLICING FACTOR SLU7"/>
    <property type="match status" value="1"/>
</dbReference>
<dbReference type="GO" id="GO:0030628">
    <property type="term" value="F:pre-mRNA 3'-splice site binding"/>
    <property type="evidence" value="ECO:0007669"/>
    <property type="project" value="UniProtKB-UniRule"/>
</dbReference>
<sequence length="565" mass="63524">MAFKTGDEWRRQKELEEARKAGLAPAEVDENGKEINPHIPQYMTTAPWYLNSDKPTLKHQRNWNDKGKDADQWYDRGVKVFQATKFRKGACENCGAMTHKTKDCLERPRSKGAKWTNKNIAPDEKVEDIKLAGFESKRDRWNGYDSKEYARVVDRFEQLEELRKEIKKKEHLDEIHKGEAAEAAAADAEAGADGAIDEDETKIKEEEEAGFGEVKKRVRTTAGGSTGSVRNLRIREDIAKYLLNLDVNSAYYDPKSRSMREDPQPDKPISEKLFQGDNFVRNGGEHAAWQSLTLHSITAHEKGLDVHMQANPSLAEMLYKQFKEKKDQLENKSKEDVVKKYGSAAAPLPDEVKVLTGSERYVEYDRAGRVIKGVEVKAKSRYEEDVLINNHTCVWGSWWRDGTWGFACCHSTVKNSYCTGKAGEQAAAQVDEAMLANMEAAAREREALELKRRQESKLNDYEFKTDTWGTDGPDRELDPKKVDAAMRKLEERERAAMEGDRSKRKFNSLESGAGEHVTPEEMEAYRIKKGRGDDPLAALMQAQNGGGGAAGGTGTGTGTAGYELL</sequence>
<evidence type="ECO:0000256" key="8">
    <source>
        <dbReference type="SAM" id="MobiDB-lite"/>
    </source>
</evidence>
<dbReference type="GO" id="GO:0000398">
    <property type="term" value="P:mRNA splicing, via spliceosome"/>
    <property type="evidence" value="ECO:0007669"/>
    <property type="project" value="UniProtKB-UniRule"/>
</dbReference>
<keyword evidence="3 7" id="KW-0507">mRNA processing</keyword>
<keyword evidence="11" id="KW-1185">Reference proteome</keyword>
<feature type="region of interest" description="Disordered" evidence="8">
    <location>
        <begin position="538"/>
        <end position="565"/>
    </location>
</feature>
<keyword evidence="5 7" id="KW-0508">mRNA splicing</keyword>
<dbReference type="PANTHER" id="PTHR12942">
    <property type="entry name" value="STEP II SPLICING FACTOR SLU7"/>
    <property type="match status" value="1"/>
</dbReference>
<evidence type="ECO:0000313" key="10">
    <source>
        <dbReference type="EMBL" id="GLC50973.1"/>
    </source>
</evidence>
<dbReference type="AlphaFoldDB" id="A0A9W6BF98"/>
<feature type="domain" description="Pre-mRNA-splicing factor SLU7" evidence="9">
    <location>
        <begin position="133"/>
        <end position="397"/>
    </location>
</feature>
<organism evidence="10 11">
    <name type="scientific">Pleodorina starrii</name>
    <dbReference type="NCBI Taxonomy" id="330485"/>
    <lineage>
        <taxon>Eukaryota</taxon>
        <taxon>Viridiplantae</taxon>
        <taxon>Chlorophyta</taxon>
        <taxon>core chlorophytes</taxon>
        <taxon>Chlorophyceae</taxon>
        <taxon>CS clade</taxon>
        <taxon>Chlamydomonadales</taxon>
        <taxon>Volvocaceae</taxon>
        <taxon>Pleodorina</taxon>
    </lineage>
</organism>